<dbReference type="AlphaFoldDB" id="W9GSU5"/>
<sequence>MTTEKTGAVVVRVDRSASGEGGAVPVEIRDLRSMVVRARGFSDQRISLSPGSYLVTATLPDGEQAAADSPMEIGADVGDEALEVILSSLSSVLDEDLSEGSPMEFDAVAVPPSLSIPALVIPLSRDAQDKSEVPPECELIQGSWLDYWMNPNGPSSLSRASSKAGMSTLTITREDQPCLLRVTQGDQIRHFAIPVDHAGPTTITLCHDPDRQPAAELDFGRADVNAFFRYVDLGFAPEARFMSKRTVDQAESFLGGNRPSILGGILGGYVLLRANEIDFMRCWMAGNSTEHLMSYPDVRAIRIEFLAREGRHPEAVRELLKLPDAGAPWFRSGIAYLADRARTYMLLAQRERDRFKSEGHEGEPLIPELDLRLSADVHSRLTRLDATLSRLTSALDLRSTTSVYLGLRPSLSDPR</sequence>
<dbReference type="OrthoDB" id="8186251at2"/>
<accession>W9GSU5</accession>
<evidence type="ECO:0000313" key="1">
    <source>
        <dbReference type="EMBL" id="EWY36965.1"/>
    </source>
</evidence>
<evidence type="ECO:0000313" key="2">
    <source>
        <dbReference type="Proteomes" id="UP000019486"/>
    </source>
</evidence>
<proteinExistence type="predicted"/>
<dbReference type="Proteomes" id="UP000019486">
    <property type="component" value="Unassembled WGS sequence"/>
</dbReference>
<protein>
    <submittedName>
        <fullName evidence="1">Uncharacterized protein</fullName>
    </submittedName>
</protein>
<dbReference type="STRING" id="1385369.N825_22905"/>
<dbReference type="RefSeq" id="WP_037459792.1">
    <property type="nucleotide sequence ID" value="NZ_AVFL01000033.1"/>
</dbReference>
<gene>
    <name evidence="1" type="ORF">N825_22905</name>
</gene>
<dbReference type="EMBL" id="AVFL01000033">
    <property type="protein sequence ID" value="EWY36965.1"/>
    <property type="molecule type" value="Genomic_DNA"/>
</dbReference>
<keyword evidence="2" id="KW-1185">Reference proteome</keyword>
<reference evidence="1 2" key="1">
    <citation type="submission" date="2013-08" db="EMBL/GenBank/DDBJ databases">
        <title>The genome sequence of Skermanella stibiiresistens.</title>
        <authorList>
            <person name="Zhu W."/>
            <person name="Wang G."/>
        </authorList>
    </citation>
    <scope>NUCLEOTIDE SEQUENCE [LARGE SCALE GENOMIC DNA]</scope>
    <source>
        <strain evidence="1 2">SB22</strain>
    </source>
</reference>
<comment type="caution">
    <text evidence="1">The sequence shown here is derived from an EMBL/GenBank/DDBJ whole genome shotgun (WGS) entry which is preliminary data.</text>
</comment>
<name>W9GSU5_9PROT</name>
<organism evidence="1 2">
    <name type="scientific">Skermanella stibiiresistens SB22</name>
    <dbReference type="NCBI Taxonomy" id="1385369"/>
    <lineage>
        <taxon>Bacteria</taxon>
        <taxon>Pseudomonadati</taxon>
        <taxon>Pseudomonadota</taxon>
        <taxon>Alphaproteobacteria</taxon>
        <taxon>Rhodospirillales</taxon>
        <taxon>Azospirillaceae</taxon>
        <taxon>Skermanella</taxon>
    </lineage>
</organism>